<dbReference type="Proteomes" id="UP000003240">
    <property type="component" value="Unassembled WGS sequence"/>
</dbReference>
<keyword evidence="4" id="KW-1185">Reference proteome</keyword>
<protein>
    <recommendedName>
        <fullName evidence="2">TfoX C-terminal domain-containing protein</fullName>
    </recommendedName>
</protein>
<feature type="domain" description="TfoX C-terminal" evidence="2">
    <location>
        <begin position="3"/>
        <end position="34"/>
    </location>
</feature>
<evidence type="ECO:0000313" key="3">
    <source>
        <dbReference type="EMBL" id="EGO64889.1"/>
    </source>
</evidence>
<reference evidence="3 4" key="1">
    <citation type="journal article" date="2011" name="EMBO J.">
        <title>Structural diversity of bacterial flagellar motors.</title>
        <authorList>
            <person name="Chen S."/>
            <person name="Beeby M."/>
            <person name="Murphy G.E."/>
            <person name="Leadbetter J.R."/>
            <person name="Hendrixson D.R."/>
            <person name="Briegel A."/>
            <person name="Li Z."/>
            <person name="Shi J."/>
            <person name="Tocheva E.I."/>
            <person name="Muller A."/>
            <person name="Dobro M.J."/>
            <person name="Jensen G.J."/>
        </authorList>
    </citation>
    <scope>NUCLEOTIDE SEQUENCE [LARGE SCALE GENOMIC DNA]</scope>
    <source>
        <strain evidence="3 4">DSM 6540</strain>
    </source>
</reference>
<evidence type="ECO:0000313" key="4">
    <source>
        <dbReference type="Proteomes" id="UP000003240"/>
    </source>
</evidence>
<evidence type="ECO:0000259" key="2">
    <source>
        <dbReference type="Pfam" id="PF04994"/>
    </source>
</evidence>
<dbReference type="InterPro" id="IPR007077">
    <property type="entry name" value="TfoX_C"/>
</dbReference>
<dbReference type="STRING" id="1009370.ALO_05590"/>
<comment type="caution">
    <text evidence="3">The sequence shown here is derived from an EMBL/GenBank/DDBJ whole genome shotgun (WGS) entry which is preliminary data.</text>
</comment>
<name>F7NGD4_9FIRM</name>
<feature type="region of interest" description="Disordered" evidence="1">
    <location>
        <begin position="30"/>
        <end position="50"/>
    </location>
</feature>
<dbReference type="Pfam" id="PF04994">
    <property type="entry name" value="TfoX_C"/>
    <property type="match status" value="1"/>
</dbReference>
<dbReference type="EMBL" id="AFGF01000042">
    <property type="protein sequence ID" value="EGO64889.1"/>
    <property type="molecule type" value="Genomic_DNA"/>
</dbReference>
<dbReference type="AlphaFoldDB" id="F7NGD4"/>
<evidence type="ECO:0000256" key="1">
    <source>
        <dbReference type="SAM" id="MobiDB-lite"/>
    </source>
</evidence>
<sequence>MGELSKLPNIAGKLEGQLADAGITTIEQLKKPAAAKPGGASWPMTLPPAS</sequence>
<dbReference type="Gene3D" id="1.10.150.20">
    <property type="entry name" value="5' to 3' exonuclease, C-terminal subdomain"/>
    <property type="match status" value="1"/>
</dbReference>
<organism evidence="3 4">
    <name type="scientific">Acetonema longum DSM 6540</name>
    <dbReference type="NCBI Taxonomy" id="1009370"/>
    <lineage>
        <taxon>Bacteria</taxon>
        <taxon>Bacillati</taxon>
        <taxon>Bacillota</taxon>
        <taxon>Negativicutes</taxon>
        <taxon>Acetonemataceae</taxon>
        <taxon>Acetonema</taxon>
    </lineage>
</organism>
<feature type="compositionally biased region" description="Low complexity" evidence="1">
    <location>
        <begin position="31"/>
        <end position="40"/>
    </location>
</feature>
<proteinExistence type="predicted"/>
<accession>F7NGD4</accession>
<gene>
    <name evidence="3" type="ORF">ALO_05590</name>
</gene>